<evidence type="ECO:0000313" key="1">
    <source>
        <dbReference type="EMBL" id="KAL0256841.1"/>
    </source>
</evidence>
<organism evidence="1 2">
    <name type="scientific">Diplodia seriata</name>
    <dbReference type="NCBI Taxonomy" id="420778"/>
    <lineage>
        <taxon>Eukaryota</taxon>
        <taxon>Fungi</taxon>
        <taxon>Dikarya</taxon>
        <taxon>Ascomycota</taxon>
        <taxon>Pezizomycotina</taxon>
        <taxon>Dothideomycetes</taxon>
        <taxon>Dothideomycetes incertae sedis</taxon>
        <taxon>Botryosphaeriales</taxon>
        <taxon>Botryosphaeriaceae</taxon>
        <taxon>Diplodia</taxon>
    </lineage>
</organism>
<name>A0ABR3C895_9PEZI</name>
<accession>A0ABR3C895</accession>
<proteinExistence type="predicted"/>
<reference evidence="1 2" key="1">
    <citation type="submission" date="2024-02" db="EMBL/GenBank/DDBJ databases">
        <title>De novo assembly and annotation of 12 fungi associated with fruit tree decline syndrome in Ontario, Canada.</title>
        <authorList>
            <person name="Sulman M."/>
            <person name="Ellouze W."/>
            <person name="Ilyukhin E."/>
        </authorList>
    </citation>
    <scope>NUCLEOTIDE SEQUENCE [LARGE SCALE GENOMIC DNA]</scope>
    <source>
        <strain evidence="1 2">FDS-637</strain>
    </source>
</reference>
<gene>
    <name evidence="1" type="ORF">SLS55_007650</name>
</gene>
<keyword evidence="2" id="KW-1185">Reference proteome</keyword>
<dbReference type="EMBL" id="JAJVCZ030000008">
    <property type="protein sequence ID" value="KAL0256841.1"/>
    <property type="molecule type" value="Genomic_DNA"/>
</dbReference>
<evidence type="ECO:0000313" key="2">
    <source>
        <dbReference type="Proteomes" id="UP001430584"/>
    </source>
</evidence>
<dbReference type="RefSeq" id="XP_066629870.1">
    <property type="nucleotide sequence ID" value="XM_066779066.1"/>
</dbReference>
<dbReference type="GeneID" id="92011735"/>
<dbReference type="Proteomes" id="UP001430584">
    <property type="component" value="Unassembled WGS sequence"/>
</dbReference>
<sequence>MCYLPSKTEACRRNVVRIRPEPDQGPKRGAIDLAHHLDLGRALIRIGLVDADLVDPEVSMLQFPFRMLLSIGRKGSEAVYRFGKAWSDFQELPVAEKRIVLLLLPPTVAECEVGRGSVERGVYQCSMEVFGVVRLVAQAEKTDGVRLVERLVLVGLMASVSGSDLHAVRLVVEVAKADGVRLVERLVLVGRMA</sequence>
<protein>
    <submittedName>
        <fullName evidence="1">Uncharacterized protein</fullName>
    </submittedName>
</protein>
<comment type="caution">
    <text evidence="1">The sequence shown here is derived from an EMBL/GenBank/DDBJ whole genome shotgun (WGS) entry which is preliminary data.</text>
</comment>